<evidence type="ECO:0000313" key="2">
    <source>
        <dbReference type="Proteomes" id="UP000324222"/>
    </source>
</evidence>
<name>A0A5B7K6U6_PORTR</name>
<sequence>MEVRSTPRLTCLDTPLEAAPGGKRYDDIYIFTPFGQWDANLGPTIKCSKTEDCANKVEYYNTFIAPACGLV</sequence>
<accession>A0A5B7K6U6</accession>
<gene>
    <name evidence="1" type="ORF">E2C01_097891</name>
</gene>
<protein>
    <submittedName>
        <fullName evidence="1">Uncharacterized protein</fullName>
    </submittedName>
</protein>
<evidence type="ECO:0000313" key="1">
    <source>
        <dbReference type="EMBL" id="MPD02314.1"/>
    </source>
</evidence>
<proteinExistence type="predicted"/>
<comment type="caution">
    <text evidence="1">The sequence shown here is derived from an EMBL/GenBank/DDBJ whole genome shotgun (WGS) entry which is preliminary data.</text>
</comment>
<reference evidence="1 2" key="1">
    <citation type="submission" date="2019-05" db="EMBL/GenBank/DDBJ databases">
        <title>Another draft genome of Portunus trituberculatus and its Hox gene families provides insights of decapod evolution.</title>
        <authorList>
            <person name="Jeong J.-H."/>
            <person name="Song I."/>
            <person name="Kim S."/>
            <person name="Choi T."/>
            <person name="Kim D."/>
            <person name="Ryu S."/>
            <person name="Kim W."/>
        </authorList>
    </citation>
    <scope>NUCLEOTIDE SEQUENCE [LARGE SCALE GENOMIC DNA]</scope>
    <source>
        <tissue evidence="1">Muscle</tissue>
    </source>
</reference>
<organism evidence="1 2">
    <name type="scientific">Portunus trituberculatus</name>
    <name type="common">Swimming crab</name>
    <name type="synonym">Neptunus trituberculatus</name>
    <dbReference type="NCBI Taxonomy" id="210409"/>
    <lineage>
        <taxon>Eukaryota</taxon>
        <taxon>Metazoa</taxon>
        <taxon>Ecdysozoa</taxon>
        <taxon>Arthropoda</taxon>
        <taxon>Crustacea</taxon>
        <taxon>Multicrustacea</taxon>
        <taxon>Malacostraca</taxon>
        <taxon>Eumalacostraca</taxon>
        <taxon>Eucarida</taxon>
        <taxon>Decapoda</taxon>
        <taxon>Pleocyemata</taxon>
        <taxon>Brachyura</taxon>
        <taxon>Eubrachyura</taxon>
        <taxon>Portunoidea</taxon>
        <taxon>Portunidae</taxon>
        <taxon>Portuninae</taxon>
        <taxon>Portunus</taxon>
    </lineage>
</organism>
<dbReference type="AlphaFoldDB" id="A0A5B7K6U6"/>
<keyword evidence="2" id="KW-1185">Reference proteome</keyword>
<dbReference type="Proteomes" id="UP000324222">
    <property type="component" value="Unassembled WGS sequence"/>
</dbReference>
<dbReference type="EMBL" id="VSRR010130879">
    <property type="protein sequence ID" value="MPD02314.1"/>
    <property type="molecule type" value="Genomic_DNA"/>
</dbReference>